<dbReference type="Proteomes" id="UP001472677">
    <property type="component" value="Unassembled WGS sequence"/>
</dbReference>
<organism evidence="1 2">
    <name type="scientific">Hibiscus sabdariffa</name>
    <name type="common">roselle</name>
    <dbReference type="NCBI Taxonomy" id="183260"/>
    <lineage>
        <taxon>Eukaryota</taxon>
        <taxon>Viridiplantae</taxon>
        <taxon>Streptophyta</taxon>
        <taxon>Embryophyta</taxon>
        <taxon>Tracheophyta</taxon>
        <taxon>Spermatophyta</taxon>
        <taxon>Magnoliopsida</taxon>
        <taxon>eudicotyledons</taxon>
        <taxon>Gunneridae</taxon>
        <taxon>Pentapetalae</taxon>
        <taxon>rosids</taxon>
        <taxon>malvids</taxon>
        <taxon>Malvales</taxon>
        <taxon>Malvaceae</taxon>
        <taxon>Malvoideae</taxon>
        <taxon>Hibiscus</taxon>
    </lineage>
</organism>
<name>A0ABR2ETL3_9ROSI</name>
<evidence type="ECO:0000313" key="1">
    <source>
        <dbReference type="EMBL" id="KAK8565376.1"/>
    </source>
</evidence>
<dbReference type="EMBL" id="JBBPBM010000010">
    <property type="protein sequence ID" value="KAK8565376.1"/>
    <property type="molecule type" value="Genomic_DNA"/>
</dbReference>
<protein>
    <submittedName>
        <fullName evidence="1">Uncharacterized protein</fullName>
    </submittedName>
</protein>
<keyword evidence="2" id="KW-1185">Reference proteome</keyword>
<sequence>MRQSVGIIDLDIIPHLLSNLCLFFLGQDTDAIISILSSAVRIWVFTVDSKSTMPLGRGVAVAALSLRVGSLAFRETLI</sequence>
<proteinExistence type="predicted"/>
<evidence type="ECO:0000313" key="2">
    <source>
        <dbReference type="Proteomes" id="UP001472677"/>
    </source>
</evidence>
<reference evidence="1 2" key="1">
    <citation type="journal article" date="2024" name="G3 (Bethesda)">
        <title>Genome assembly of Hibiscus sabdariffa L. provides insights into metabolisms of medicinal natural products.</title>
        <authorList>
            <person name="Kim T."/>
        </authorList>
    </citation>
    <scope>NUCLEOTIDE SEQUENCE [LARGE SCALE GENOMIC DNA]</scope>
    <source>
        <strain evidence="1">TK-2024</strain>
        <tissue evidence="1">Old leaves</tissue>
    </source>
</reference>
<accession>A0ABR2ETL3</accession>
<comment type="caution">
    <text evidence="1">The sequence shown here is derived from an EMBL/GenBank/DDBJ whole genome shotgun (WGS) entry which is preliminary data.</text>
</comment>
<gene>
    <name evidence="1" type="ORF">V6N12_058939</name>
</gene>